<reference evidence="1 2" key="1">
    <citation type="submission" date="2022-01" db="EMBL/GenBank/DDBJ databases">
        <title>A chromosomal length assembly of Cordylochernes scorpioides.</title>
        <authorList>
            <person name="Zeh D."/>
            <person name="Zeh J."/>
        </authorList>
    </citation>
    <scope>NUCLEOTIDE SEQUENCE [LARGE SCALE GENOMIC DNA]</scope>
    <source>
        <strain evidence="1">IN4F17</strain>
        <tissue evidence="1">Whole Body</tissue>
    </source>
</reference>
<dbReference type="Gene3D" id="1.20.58.480">
    <property type="match status" value="1"/>
</dbReference>
<dbReference type="Gene3D" id="1.10.287.3810">
    <property type="match status" value="1"/>
</dbReference>
<dbReference type="EMBL" id="CP092875">
    <property type="protein sequence ID" value="UYV75981.1"/>
    <property type="molecule type" value="Genomic_DNA"/>
</dbReference>
<organism evidence="1 2">
    <name type="scientific">Cordylochernes scorpioides</name>
    <dbReference type="NCBI Taxonomy" id="51811"/>
    <lineage>
        <taxon>Eukaryota</taxon>
        <taxon>Metazoa</taxon>
        <taxon>Ecdysozoa</taxon>
        <taxon>Arthropoda</taxon>
        <taxon>Chelicerata</taxon>
        <taxon>Arachnida</taxon>
        <taxon>Pseudoscorpiones</taxon>
        <taxon>Cheliferoidea</taxon>
        <taxon>Chernetidae</taxon>
        <taxon>Cordylochernes</taxon>
    </lineage>
</organism>
<dbReference type="Pfam" id="PF03301">
    <property type="entry name" value="Trp_dioxygenase"/>
    <property type="match status" value="2"/>
</dbReference>
<keyword evidence="2" id="KW-1185">Reference proteome</keyword>
<proteinExistence type="predicted"/>
<evidence type="ECO:0000313" key="1">
    <source>
        <dbReference type="EMBL" id="UYV75981.1"/>
    </source>
</evidence>
<dbReference type="InterPro" id="IPR004981">
    <property type="entry name" value="Trp_2_3_dOase"/>
</dbReference>
<dbReference type="PANTHER" id="PTHR10138">
    <property type="entry name" value="TRYPTOPHAN 2,3-DIOXYGENASE"/>
    <property type="match status" value="1"/>
</dbReference>
<evidence type="ECO:0000313" key="2">
    <source>
        <dbReference type="Proteomes" id="UP001235939"/>
    </source>
</evidence>
<name>A0ABY6L4A8_9ARAC</name>
<sequence length="380" mass="43561">MIHMINQSSVFQLPTLLSCQVPRSPDVHDEHLFIVTHQAYELWFKQILVELDSVRNLFDNPVQGLNEAMTLVINSRLQRVVLILKLLVDQVAILETMTPLDFMEFRGMLSTASGFQSLQFRLIENKLGVREEDRVSYARGCTEAVGSQGSSQLLDSSIAEPSLCDLVQRWLERTPGLETNEFNFWGKYSRVVQALLRAMERQAQAEPEPMKRRACLEAFKRKQFSFDTILNEKTYESLLTKGERRFSHKALQGAMMISLYRDEPRFHQPYCLITLLMDMDSLITKWRSECFALLQLTNHLHASCLAANHIQMVLRMLGSQQMGTAGSSGYQYLRSTLSDRYKVFVDLCNLSTFLIPRACIPPLSADMKRRLSTMADLDSD</sequence>
<gene>
    <name evidence="1" type="ORF">LAZ67_13002019</name>
</gene>
<dbReference type="SUPFAM" id="SSF140959">
    <property type="entry name" value="Indolic compounds 2,3-dioxygenase-like"/>
    <property type="match status" value="1"/>
</dbReference>
<dbReference type="Proteomes" id="UP001235939">
    <property type="component" value="Chromosome 13"/>
</dbReference>
<protein>
    <submittedName>
        <fullName evidence="1">TDO2</fullName>
    </submittedName>
</protein>
<dbReference type="InterPro" id="IPR037217">
    <property type="entry name" value="Trp/Indoleamine_2_3_dOase-like"/>
</dbReference>
<accession>A0ABY6L4A8</accession>
<dbReference type="PANTHER" id="PTHR10138:SF0">
    <property type="entry name" value="TRYPTOPHAN 2,3-DIOXYGENASE"/>
    <property type="match status" value="1"/>
</dbReference>